<dbReference type="PROSITE" id="PS51257">
    <property type="entry name" value="PROKAR_LIPOPROTEIN"/>
    <property type="match status" value="1"/>
</dbReference>
<dbReference type="STRING" id="1618023.UH38_19925"/>
<dbReference type="PATRIC" id="fig|1618023.3.peg.2021"/>
<dbReference type="Gene3D" id="3.40.33.10">
    <property type="entry name" value="CAP"/>
    <property type="match status" value="1"/>
</dbReference>
<dbReference type="AlphaFoldDB" id="A0A0D8ZNR9"/>
<dbReference type="GO" id="GO:0006508">
    <property type="term" value="P:proteolysis"/>
    <property type="evidence" value="ECO:0007669"/>
    <property type="project" value="UniProtKB-KW"/>
</dbReference>
<comment type="caution">
    <text evidence="3">The sequence shown here is derived from an EMBL/GenBank/DDBJ whole genome shotgun (WGS) entry which is preliminary data.</text>
</comment>
<organism evidence="3 4">
    <name type="scientific">Aliterella atlantica CENA595</name>
    <dbReference type="NCBI Taxonomy" id="1618023"/>
    <lineage>
        <taxon>Bacteria</taxon>
        <taxon>Bacillati</taxon>
        <taxon>Cyanobacteriota</taxon>
        <taxon>Cyanophyceae</taxon>
        <taxon>Chroococcidiopsidales</taxon>
        <taxon>Aliterellaceae</taxon>
        <taxon>Aliterella</taxon>
    </lineage>
</organism>
<accession>A0A0D8ZNR9</accession>
<dbReference type="EMBL" id="JYON01000027">
    <property type="protein sequence ID" value="KJH70134.1"/>
    <property type="molecule type" value="Genomic_DNA"/>
</dbReference>
<name>A0A0D8ZNR9_9CYAN</name>
<evidence type="ECO:0000256" key="1">
    <source>
        <dbReference type="SAM" id="SignalP"/>
    </source>
</evidence>
<keyword evidence="3" id="KW-0645">Protease</keyword>
<dbReference type="GO" id="GO:0008233">
    <property type="term" value="F:peptidase activity"/>
    <property type="evidence" value="ECO:0007669"/>
    <property type="project" value="UniProtKB-KW"/>
</dbReference>
<dbReference type="InterPro" id="IPR035940">
    <property type="entry name" value="CAP_sf"/>
</dbReference>
<evidence type="ECO:0000259" key="2">
    <source>
        <dbReference type="Pfam" id="PF00188"/>
    </source>
</evidence>
<dbReference type="SUPFAM" id="SSF55797">
    <property type="entry name" value="PR-1-like"/>
    <property type="match status" value="1"/>
</dbReference>
<dbReference type="RefSeq" id="WP_045056450.1">
    <property type="nucleotide sequence ID" value="NZ_CAWMDP010000023.1"/>
</dbReference>
<keyword evidence="3" id="KW-0378">Hydrolase</keyword>
<dbReference type="InterPro" id="IPR014044">
    <property type="entry name" value="CAP_dom"/>
</dbReference>
<dbReference type="CDD" id="cd05379">
    <property type="entry name" value="CAP_bacterial"/>
    <property type="match status" value="1"/>
</dbReference>
<proteinExistence type="predicted"/>
<sequence>MPKLPVGILLAILATASGLTSCDIPLNADIMPTPETIAAVPPSSLEQSIHQQINQYRQSRKLPPLQLDARISQQAKIHSQAMANGKVPFSHQGFDTRISAIRRQIRYRAAAENVAYNQGYSNPAKQAVEGWIKSQGHRVNIEGQYNLTGIGVAKNAKNEYYFTQIFINRP</sequence>
<dbReference type="Pfam" id="PF00188">
    <property type="entry name" value="CAP"/>
    <property type="match status" value="1"/>
</dbReference>
<gene>
    <name evidence="3" type="ORF">UH38_19925</name>
</gene>
<feature type="signal peptide" evidence="1">
    <location>
        <begin position="1"/>
        <end position="21"/>
    </location>
</feature>
<protein>
    <submittedName>
        <fullName evidence="3">Serine protease</fullName>
    </submittedName>
</protein>
<dbReference type="OrthoDB" id="68195at2"/>
<dbReference type="PANTHER" id="PTHR31157">
    <property type="entry name" value="SCP DOMAIN-CONTAINING PROTEIN"/>
    <property type="match status" value="1"/>
</dbReference>
<reference evidence="3 4" key="1">
    <citation type="submission" date="2015-02" db="EMBL/GenBank/DDBJ databases">
        <title>Draft genome of a novel marine cyanobacterium (Chroococcales) isolated from South Atlantic Ocean.</title>
        <authorList>
            <person name="Rigonato J."/>
            <person name="Alvarenga D.O."/>
            <person name="Branco L.H."/>
            <person name="Varani A.M."/>
            <person name="Brandini F.P."/>
            <person name="Fiore M.F."/>
        </authorList>
    </citation>
    <scope>NUCLEOTIDE SEQUENCE [LARGE SCALE GENOMIC DNA]</scope>
    <source>
        <strain evidence="3 4">CENA595</strain>
    </source>
</reference>
<evidence type="ECO:0000313" key="4">
    <source>
        <dbReference type="Proteomes" id="UP000032452"/>
    </source>
</evidence>
<keyword evidence="1" id="KW-0732">Signal</keyword>
<evidence type="ECO:0000313" key="3">
    <source>
        <dbReference type="EMBL" id="KJH70134.1"/>
    </source>
</evidence>
<feature type="domain" description="SCP" evidence="2">
    <location>
        <begin position="52"/>
        <end position="166"/>
    </location>
</feature>
<dbReference type="Proteomes" id="UP000032452">
    <property type="component" value="Unassembled WGS sequence"/>
</dbReference>
<dbReference type="PANTHER" id="PTHR31157:SF1">
    <property type="entry name" value="SCP DOMAIN-CONTAINING PROTEIN"/>
    <property type="match status" value="1"/>
</dbReference>
<feature type="chain" id="PRO_5002337167" evidence="1">
    <location>
        <begin position="22"/>
        <end position="170"/>
    </location>
</feature>
<keyword evidence="4" id="KW-1185">Reference proteome</keyword>